<evidence type="ECO:0000313" key="11">
    <source>
        <dbReference type="Proteomes" id="UP000014923"/>
    </source>
</evidence>
<feature type="binding site" evidence="9">
    <location>
        <position position="143"/>
    </location>
    <ligand>
        <name>Zn(2+)</name>
        <dbReference type="ChEBI" id="CHEBI:29105"/>
        <note>catalytic</note>
    </ligand>
</feature>
<comment type="caution">
    <text evidence="10">The sequence shown here is derived from an EMBL/GenBank/DDBJ whole genome shotgun (WGS) entry which is preliminary data.</text>
</comment>
<comment type="similarity">
    <text evidence="1 9">Belongs to the endoribonuclease YbeY family.</text>
</comment>
<keyword evidence="3 9" id="KW-0698">rRNA processing</keyword>
<accession>R7RPW1</accession>
<comment type="function">
    <text evidence="9">Single strand-specific metallo-endoribonuclease involved in late-stage 70S ribosome quality control and in maturation of the 3' terminus of the 16S rRNA.</text>
</comment>
<evidence type="ECO:0000256" key="9">
    <source>
        <dbReference type="HAMAP-Rule" id="MF_00009"/>
    </source>
</evidence>
<protein>
    <recommendedName>
        <fullName evidence="9">Endoribonuclease YbeY</fullName>
        <ecNumber evidence="9">3.1.-.-</ecNumber>
    </recommendedName>
</protein>
<dbReference type="Pfam" id="PF02130">
    <property type="entry name" value="YbeY"/>
    <property type="match status" value="1"/>
</dbReference>
<dbReference type="EC" id="3.1.-.-" evidence="9"/>
<dbReference type="InterPro" id="IPR002036">
    <property type="entry name" value="YbeY"/>
</dbReference>
<evidence type="ECO:0000256" key="2">
    <source>
        <dbReference type="ARBA" id="ARBA00022517"/>
    </source>
</evidence>
<dbReference type="NCBIfam" id="TIGR00043">
    <property type="entry name" value="rRNA maturation RNase YbeY"/>
    <property type="match status" value="1"/>
</dbReference>
<dbReference type="eggNOG" id="COG0319">
    <property type="taxonomic scope" value="Bacteria"/>
</dbReference>
<evidence type="ECO:0000256" key="6">
    <source>
        <dbReference type="ARBA" id="ARBA00022759"/>
    </source>
</evidence>
<dbReference type="GO" id="GO:0004222">
    <property type="term" value="F:metalloendopeptidase activity"/>
    <property type="evidence" value="ECO:0007669"/>
    <property type="project" value="InterPro"/>
</dbReference>
<dbReference type="RefSeq" id="WP_018661796.1">
    <property type="nucleotide sequence ID" value="NZ_HF952018.1"/>
</dbReference>
<dbReference type="GO" id="GO:0008270">
    <property type="term" value="F:zinc ion binding"/>
    <property type="evidence" value="ECO:0007669"/>
    <property type="project" value="UniProtKB-UniRule"/>
</dbReference>
<keyword evidence="6 9" id="KW-0255">Endonuclease</keyword>
<comment type="cofactor">
    <cofactor evidence="9">
        <name>Zn(2+)</name>
        <dbReference type="ChEBI" id="CHEBI:29105"/>
    </cofactor>
    <text evidence="9">Binds 1 zinc ion.</text>
</comment>
<keyword evidence="2 9" id="KW-0690">Ribosome biogenesis</keyword>
<evidence type="ECO:0000256" key="1">
    <source>
        <dbReference type="ARBA" id="ARBA00010875"/>
    </source>
</evidence>
<sequence>MNFIEIENRQNKLDLKNEHLDLIKKTIETVLEYEKFNNPCEVNVIITDNEEIREINRQFRGIDKETDVLSFPQLEYDEGYEEEGEIEIGIEDINPESGCVVLGDMVLSLEKALEQSNEYGHSFEREIAFLVVHSMLHLLGYDHENEEDKKIMRYKEEEILNKIGLPR</sequence>
<dbReference type="Gene3D" id="3.40.390.30">
    <property type="entry name" value="Metalloproteases ('zincins'), catalytic domain"/>
    <property type="match status" value="1"/>
</dbReference>
<evidence type="ECO:0000256" key="5">
    <source>
        <dbReference type="ARBA" id="ARBA00022723"/>
    </source>
</evidence>
<dbReference type="AlphaFoldDB" id="R7RPW1"/>
<reference evidence="10" key="1">
    <citation type="submission" date="2013-03" db="EMBL/GenBank/DDBJ databases">
        <title>Draft genome sequence of the hydrogen-ethanol-producing anaerobic alkalithermophilic Caloramator celere.</title>
        <authorList>
            <person name="Ciranna A."/>
            <person name="Larjo A."/>
            <person name="Kivisto A."/>
            <person name="Santala V."/>
            <person name="Roos C."/>
            <person name="Karp M."/>
        </authorList>
    </citation>
    <scope>NUCLEOTIDE SEQUENCE [LARGE SCALE GENOMIC DNA]</scope>
    <source>
        <strain evidence="10">DSM 8682</strain>
    </source>
</reference>
<dbReference type="GO" id="GO:0004521">
    <property type="term" value="F:RNA endonuclease activity"/>
    <property type="evidence" value="ECO:0007669"/>
    <property type="project" value="UniProtKB-UniRule"/>
</dbReference>
<dbReference type="PANTHER" id="PTHR46986">
    <property type="entry name" value="ENDORIBONUCLEASE YBEY, CHLOROPLASTIC"/>
    <property type="match status" value="1"/>
</dbReference>
<dbReference type="InterPro" id="IPR023091">
    <property type="entry name" value="MetalPrtase_cat_dom_sf_prd"/>
</dbReference>
<evidence type="ECO:0000256" key="3">
    <source>
        <dbReference type="ARBA" id="ARBA00022552"/>
    </source>
</evidence>
<dbReference type="SUPFAM" id="SSF55486">
    <property type="entry name" value="Metalloproteases ('zincins'), catalytic domain"/>
    <property type="match status" value="1"/>
</dbReference>
<organism evidence="10 11">
    <name type="scientific">Thermobrachium celere DSM 8682</name>
    <dbReference type="NCBI Taxonomy" id="941824"/>
    <lineage>
        <taxon>Bacteria</taxon>
        <taxon>Bacillati</taxon>
        <taxon>Bacillota</taxon>
        <taxon>Clostridia</taxon>
        <taxon>Eubacteriales</taxon>
        <taxon>Clostridiaceae</taxon>
        <taxon>Thermobrachium</taxon>
    </lineage>
</organism>
<gene>
    <name evidence="9" type="primary">ybeY</name>
    <name evidence="10" type="ORF">TCEL_01978</name>
</gene>
<dbReference type="GO" id="GO:0005737">
    <property type="term" value="C:cytoplasm"/>
    <property type="evidence" value="ECO:0007669"/>
    <property type="project" value="UniProtKB-SubCell"/>
</dbReference>
<keyword evidence="7 9" id="KW-0378">Hydrolase</keyword>
<keyword evidence="4 9" id="KW-0540">Nuclease</keyword>
<dbReference type="HAMAP" id="MF_00009">
    <property type="entry name" value="Endoribonucl_YbeY"/>
    <property type="match status" value="1"/>
</dbReference>
<keyword evidence="11" id="KW-1185">Reference proteome</keyword>
<evidence type="ECO:0000313" key="10">
    <source>
        <dbReference type="EMBL" id="CDF58064.1"/>
    </source>
</evidence>
<proteinExistence type="inferred from homology"/>
<keyword evidence="5 9" id="KW-0479">Metal-binding</keyword>
<dbReference type="GO" id="GO:0006364">
    <property type="term" value="P:rRNA processing"/>
    <property type="evidence" value="ECO:0007669"/>
    <property type="project" value="UniProtKB-UniRule"/>
</dbReference>
<dbReference type="PANTHER" id="PTHR46986:SF1">
    <property type="entry name" value="ENDORIBONUCLEASE YBEY, CHLOROPLASTIC"/>
    <property type="match status" value="1"/>
</dbReference>
<evidence type="ECO:0000256" key="4">
    <source>
        <dbReference type="ARBA" id="ARBA00022722"/>
    </source>
</evidence>
<evidence type="ECO:0000256" key="7">
    <source>
        <dbReference type="ARBA" id="ARBA00022801"/>
    </source>
</evidence>
<comment type="subcellular location">
    <subcellularLocation>
        <location evidence="9">Cytoplasm</location>
    </subcellularLocation>
</comment>
<dbReference type="OrthoDB" id="9807740at2"/>
<dbReference type="HOGENOM" id="CLU_106710_3_0_9"/>
<dbReference type="PROSITE" id="PS01306">
    <property type="entry name" value="UPF0054"/>
    <property type="match status" value="1"/>
</dbReference>
<evidence type="ECO:0000256" key="8">
    <source>
        <dbReference type="ARBA" id="ARBA00022833"/>
    </source>
</evidence>
<dbReference type="EMBL" id="CAVN010000093">
    <property type="protein sequence ID" value="CDF58064.1"/>
    <property type="molecule type" value="Genomic_DNA"/>
</dbReference>
<keyword evidence="9" id="KW-0963">Cytoplasm</keyword>
<feature type="binding site" evidence="9">
    <location>
        <position position="133"/>
    </location>
    <ligand>
        <name>Zn(2+)</name>
        <dbReference type="ChEBI" id="CHEBI:29105"/>
        <note>catalytic</note>
    </ligand>
</feature>
<dbReference type="Proteomes" id="UP000014923">
    <property type="component" value="Unassembled WGS sequence"/>
</dbReference>
<feature type="binding site" evidence="9">
    <location>
        <position position="137"/>
    </location>
    <ligand>
        <name>Zn(2+)</name>
        <dbReference type="ChEBI" id="CHEBI:29105"/>
        <note>catalytic</note>
    </ligand>
</feature>
<keyword evidence="8 9" id="KW-0862">Zinc</keyword>
<name>R7RPW1_9CLOT</name>
<dbReference type="InterPro" id="IPR020549">
    <property type="entry name" value="YbeY_CS"/>
</dbReference>